<sequence length="232" mass="26097">MSDKQLPADPASPVVPAVPRTYNMEQSGDGTNIGVAQSVSLIASGEAGIQTGTIENVNVNIQSISVAPPLITPQPKIQPQMVEMDRTHYNLFVTYGIDWRNPNETTFKVEPDRVLTGYMEDSVKAEFSTLTDEAIARIKRFPSIFANENNAFGHTDEEQILAFGFVKQIKVRRNGVMIYPEIRCYLPQQRLNEALFELDITGTDSFNEFNRMHWSIKKIDLIAELQELGFNL</sequence>
<dbReference type="HOGENOM" id="CLU_1234412_0_0_9"/>
<organism evidence="1 2">
    <name type="scientific">Ruminococcus callidus ATCC 27760</name>
    <dbReference type="NCBI Taxonomy" id="411473"/>
    <lineage>
        <taxon>Bacteria</taxon>
        <taxon>Bacillati</taxon>
        <taxon>Bacillota</taxon>
        <taxon>Clostridia</taxon>
        <taxon>Eubacteriales</taxon>
        <taxon>Oscillospiraceae</taxon>
        <taxon>Ruminococcus</taxon>
    </lineage>
</organism>
<gene>
    <name evidence="1" type="ORF">RUMCAL_02627</name>
</gene>
<dbReference type="AlphaFoldDB" id="U2LVZ1"/>
<dbReference type="RefSeq" id="WP_021680799.1">
    <property type="nucleotide sequence ID" value="NZ_KI260306.1"/>
</dbReference>
<dbReference type="Proteomes" id="UP000016662">
    <property type="component" value="Unassembled WGS sequence"/>
</dbReference>
<dbReference type="EMBL" id="AWVF01000321">
    <property type="protein sequence ID" value="ERJ91288.1"/>
    <property type="molecule type" value="Genomic_DNA"/>
</dbReference>
<dbReference type="eggNOG" id="COG4916">
    <property type="taxonomic scope" value="Bacteria"/>
</dbReference>
<name>U2LVZ1_9FIRM</name>
<evidence type="ECO:0000313" key="2">
    <source>
        <dbReference type="Proteomes" id="UP000016662"/>
    </source>
</evidence>
<dbReference type="OrthoDB" id="9816036at2"/>
<evidence type="ECO:0000313" key="1">
    <source>
        <dbReference type="EMBL" id="ERJ91288.1"/>
    </source>
</evidence>
<dbReference type="STRING" id="411473.RUMCAL_02627"/>
<protein>
    <submittedName>
        <fullName evidence="1">Uncharacterized protein</fullName>
    </submittedName>
</protein>
<reference evidence="1 2" key="1">
    <citation type="submission" date="2013-07" db="EMBL/GenBank/DDBJ databases">
        <authorList>
            <person name="Weinstock G."/>
            <person name="Sodergren E."/>
            <person name="Wylie T."/>
            <person name="Fulton L."/>
            <person name="Fulton R."/>
            <person name="Fronick C."/>
            <person name="O'Laughlin M."/>
            <person name="Godfrey J."/>
            <person name="Miner T."/>
            <person name="Herter B."/>
            <person name="Appelbaum E."/>
            <person name="Cordes M."/>
            <person name="Lek S."/>
            <person name="Wollam A."/>
            <person name="Pepin K.H."/>
            <person name="Palsikar V.B."/>
            <person name="Mitreva M."/>
            <person name="Wilson R.K."/>
        </authorList>
    </citation>
    <scope>NUCLEOTIDE SEQUENCE [LARGE SCALE GENOMIC DNA]</scope>
    <source>
        <strain evidence="1 2">ATCC 27760</strain>
    </source>
</reference>
<proteinExistence type="predicted"/>
<accession>U2LVZ1</accession>
<keyword evidence="2" id="KW-1185">Reference proteome</keyword>
<comment type="caution">
    <text evidence="1">The sequence shown here is derived from an EMBL/GenBank/DDBJ whole genome shotgun (WGS) entry which is preliminary data.</text>
</comment>